<feature type="compositionally biased region" description="Acidic residues" evidence="7">
    <location>
        <begin position="736"/>
        <end position="752"/>
    </location>
</feature>
<dbReference type="Gene3D" id="3.40.850.10">
    <property type="entry name" value="Kinesin motor domain"/>
    <property type="match status" value="2"/>
</dbReference>
<evidence type="ECO:0000256" key="6">
    <source>
        <dbReference type="RuleBase" id="RU000394"/>
    </source>
</evidence>
<dbReference type="InterPro" id="IPR027640">
    <property type="entry name" value="Kinesin-like_fam"/>
</dbReference>
<evidence type="ECO:0000256" key="1">
    <source>
        <dbReference type="ARBA" id="ARBA00022701"/>
    </source>
</evidence>
<name>A0A9P6ATI4_9AGAM</name>
<feature type="compositionally biased region" description="Acidic residues" evidence="7">
    <location>
        <begin position="822"/>
        <end position="850"/>
    </location>
</feature>
<keyword evidence="4 5" id="KW-0505">Motor protein</keyword>
<dbReference type="AlphaFoldDB" id="A0A9P6ATI4"/>
<dbReference type="GO" id="GO:0005874">
    <property type="term" value="C:microtubule"/>
    <property type="evidence" value="ECO:0007669"/>
    <property type="project" value="UniProtKB-KW"/>
</dbReference>
<organism evidence="9 10">
    <name type="scientific">Hydnum rufescens UP504</name>
    <dbReference type="NCBI Taxonomy" id="1448309"/>
    <lineage>
        <taxon>Eukaryota</taxon>
        <taxon>Fungi</taxon>
        <taxon>Dikarya</taxon>
        <taxon>Basidiomycota</taxon>
        <taxon>Agaricomycotina</taxon>
        <taxon>Agaricomycetes</taxon>
        <taxon>Cantharellales</taxon>
        <taxon>Hydnaceae</taxon>
        <taxon>Hydnum</taxon>
    </lineage>
</organism>
<feature type="region of interest" description="Disordered" evidence="7">
    <location>
        <begin position="968"/>
        <end position="988"/>
    </location>
</feature>
<dbReference type="PROSITE" id="PS00411">
    <property type="entry name" value="KINESIN_MOTOR_1"/>
    <property type="match status" value="1"/>
</dbReference>
<dbReference type="GO" id="GO:0007018">
    <property type="term" value="P:microtubule-based movement"/>
    <property type="evidence" value="ECO:0007669"/>
    <property type="project" value="InterPro"/>
</dbReference>
<feature type="binding site" evidence="5">
    <location>
        <begin position="213"/>
        <end position="220"/>
    </location>
    <ligand>
        <name>ATP</name>
        <dbReference type="ChEBI" id="CHEBI:30616"/>
    </ligand>
</feature>
<dbReference type="PANTHER" id="PTHR24115:SF1008">
    <property type="entry name" value="KINESIN-LIKE PROTEIN SUBITO"/>
    <property type="match status" value="1"/>
</dbReference>
<reference evidence="9" key="1">
    <citation type="journal article" date="2020" name="Nat. Commun.">
        <title>Large-scale genome sequencing of mycorrhizal fungi provides insights into the early evolution of symbiotic traits.</title>
        <authorList>
            <person name="Miyauchi S."/>
            <person name="Kiss E."/>
            <person name="Kuo A."/>
            <person name="Drula E."/>
            <person name="Kohler A."/>
            <person name="Sanchez-Garcia M."/>
            <person name="Morin E."/>
            <person name="Andreopoulos B."/>
            <person name="Barry K.W."/>
            <person name="Bonito G."/>
            <person name="Buee M."/>
            <person name="Carver A."/>
            <person name="Chen C."/>
            <person name="Cichocki N."/>
            <person name="Clum A."/>
            <person name="Culley D."/>
            <person name="Crous P.W."/>
            <person name="Fauchery L."/>
            <person name="Girlanda M."/>
            <person name="Hayes R.D."/>
            <person name="Keri Z."/>
            <person name="LaButti K."/>
            <person name="Lipzen A."/>
            <person name="Lombard V."/>
            <person name="Magnuson J."/>
            <person name="Maillard F."/>
            <person name="Murat C."/>
            <person name="Nolan M."/>
            <person name="Ohm R.A."/>
            <person name="Pangilinan J."/>
            <person name="Pereira M.F."/>
            <person name="Perotto S."/>
            <person name="Peter M."/>
            <person name="Pfister S."/>
            <person name="Riley R."/>
            <person name="Sitrit Y."/>
            <person name="Stielow J.B."/>
            <person name="Szollosi G."/>
            <person name="Zifcakova L."/>
            <person name="Stursova M."/>
            <person name="Spatafora J.W."/>
            <person name="Tedersoo L."/>
            <person name="Vaario L.M."/>
            <person name="Yamada A."/>
            <person name="Yan M."/>
            <person name="Wang P."/>
            <person name="Xu J."/>
            <person name="Bruns T."/>
            <person name="Baldrian P."/>
            <person name="Vilgalys R."/>
            <person name="Dunand C."/>
            <person name="Henrissat B."/>
            <person name="Grigoriev I.V."/>
            <person name="Hibbett D."/>
            <person name="Nagy L.G."/>
            <person name="Martin F.M."/>
        </authorList>
    </citation>
    <scope>NUCLEOTIDE SEQUENCE</scope>
    <source>
        <strain evidence="9">UP504</strain>
    </source>
</reference>
<dbReference type="SUPFAM" id="SSF52540">
    <property type="entry name" value="P-loop containing nucleoside triphosphate hydrolases"/>
    <property type="match status" value="1"/>
</dbReference>
<dbReference type="InterPro" id="IPR027417">
    <property type="entry name" value="P-loop_NTPase"/>
</dbReference>
<proteinExistence type="inferred from homology"/>
<dbReference type="GO" id="GO:0005634">
    <property type="term" value="C:nucleus"/>
    <property type="evidence" value="ECO:0007669"/>
    <property type="project" value="TreeGrafter"/>
</dbReference>
<dbReference type="PRINTS" id="PR00380">
    <property type="entry name" value="KINESINHEAVY"/>
</dbReference>
<evidence type="ECO:0000313" key="10">
    <source>
        <dbReference type="Proteomes" id="UP000886523"/>
    </source>
</evidence>
<feature type="region of interest" description="Disordered" evidence="7">
    <location>
        <begin position="580"/>
        <end position="612"/>
    </location>
</feature>
<feature type="region of interest" description="Disordered" evidence="7">
    <location>
        <begin position="730"/>
        <end position="752"/>
    </location>
</feature>
<evidence type="ECO:0000313" key="9">
    <source>
        <dbReference type="EMBL" id="KAF9511662.1"/>
    </source>
</evidence>
<feature type="compositionally biased region" description="Polar residues" evidence="7">
    <location>
        <begin position="390"/>
        <end position="413"/>
    </location>
</feature>
<comment type="similarity">
    <text evidence="5 6">Belongs to the TRAFAC class myosin-kinesin ATPase superfamily. Kinesin family.</text>
</comment>
<dbReference type="Proteomes" id="UP000886523">
    <property type="component" value="Unassembled WGS sequence"/>
</dbReference>
<feature type="compositionally biased region" description="Polar residues" evidence="7">
    <location>
        <begin position="250"/>
        <end position="267"/>
    </location>
</feature>
<comment type="caution">
    <text evidence="9">The sequence shown here is derived from an EMBL/GenBank/DDBJ whole genome shotgun (WGS) entry which is preliminary data.</text>
</comment>
<feature type="region of interest" description="Disordered" evidence="7">
    <location>
        <begin position="782"/>
        <end position="935"/>
    </location>
</feature>
<feature type="region of interest" description="Disordered" evidence="7">
    <location>
        <begin position="374"/>
        <end position="413"/>
    </location>
</feature>
<feature type="compositionally biased region" description="Basic and acidic residues" evidence="7">
    <location>
        <begin position="878"/>
        <end position="888"/>
    </location>
</feature>
<dbReference type="GO" id="GO:0008017">
    <property type="term" value="F:microtubule binding"/>
    <property type="evidence" value="ECO:0007669"/>
    <property type="project" value="InterPro"/>
</dbReference>
<keyword evidence="2 5" id="KW-0547">Nucleotide-binding</keyword>
<evidence type="ECO:0000256" key="3">
    <source>
        <dbReference type="ARBA" id="ARBA00022840"/>
    </source>
</evidence>
<dbReference type="PANTHER" id="PTHR24115">
    <property type="entry name" value="KINESIN-RELATED"/>
    <property type="match status" value="1"/>
</dbReference>
<dbReference type="InterPro" id="IPR001752">
    <property type="entry name" value="Kinesin_motor_dom"/>
</dbReference>
<protein>
    <recommendedName>
        <fullName evidence="6">Kinesin-like protein</fullName>
    </recommendedName>
</protein>
<dbReference type="GO" id="GO:0005524">
    <property type="term" value="F:ATP binding"/>
    <property type="evidence" value="ECO:0007669"/>
    <property type="project" value="UniProtKB-UniRule"/>
</dbReference>
<dbReference type="PROSITE" id="PS50067">
    <property type="entry name" value="KINESIN_MOTOR_2"/>
    <property type="match status" value="1"/>
</dbReference>
<feature type="region of interest" description="Disordered" evidence="7">
    <location>
        <begin position="25"/>
        <end position="59"/>
    </location>
</feature>
<feature type="domain" description="Kinesin motor" evidence="8">
    <location>
        <begin position="117"/>
        <end position="576"/>
    </location>
</feature>
<feature type="region of interest" description="Disordered" evidence="7">
    <location>
        <begin position="250"/>
        <end position="272"/>
    </location>
</feature>
<sequence>MPPKTALYGPRDPVVVARKVITRSERSWPRRATRTAKGASTTAGAASITAPQTSSRTRAVATASEITAKRLRPLADRNGTAAAKPAKPIDKNPVDMLAATKKALRPVTTRKQEDREPIKAYLRVRPDLSNEGSSSLPYLSLISPSEAQMAPPTTLAPGMTNSRISTLAARRQTFSFTQVFAPETSQSTFFTNTTLPLIKDLLNGESGLIFAYGVTNSGKTYTIQGKNNPEEAGILPRALDVVFNSIQDLQDTSDDPTVQDGSGSGPTPTVEVEDQFLRSILPDSEQGEWLDRDETVVPIDREYNYKIFISYVEIYNNQIFDLLGSSDPASNVNAGLMPSQSSQHIPSSTSAARGSFLPSSLSSLNILSWIGNSSASTRPGSSSTTRPGLTPSQSTSNLNPHAPSTTGANANPGLTTTLIRRALPLRTNPATGQKYIHAQTSLRVRSAADAKAIDPTVVESAKLSVVDLAGSERNKNTQATGERMGEANKINSSLMVLGQCMRILRSNQKKLSKTTRGDRAIRTEIPPYRLSRLTEMFQEFFEGHGRAVMIVNVNPFDTGYHENSAVMEFAALASEVSTVTTKPVPPPRVTTAKNAGPGDTTMTADQDTRKAPTVRQVRVSLAGMQGTVPVERVFEIIEEAEEHGEDADPSDDEEEDTLVARLFEELETMRARWYDAEIRCALIEAETRESVMQEMEERMRLMERMHTQRLRREVEENELKMDRKIEMLSRTGAFDRDDDQEETDEEQSEMDDVEASLLLDDDRDPTASPTPALKDGFLVDLHRTGPSAQSKPSVGSVAPPASGRSLGVAIPSISDLPALAAEEPEDSESEGSGDSEDDDDDDDEASDEEWLPTSRISQDIEQEHDHARAPDSASAEEGGMRRSTETEARGISALNVLTALDPNESVDEPAIVPNRKAQKQAENNIGEGGKYVPDVGEPATIKKKKRNLGGAKGSVLTEDDILQVTAKVESGGTRKSGSVRRMDRATKQ</sequence>
<gene>
    <name evidence="9" type="ORF">BS47DRAFT_1394912</name>
</gene>
<keyword evidence="3 5" id="KW-0067">ATP-binding</keyword>
<dbReference type="GO" id="GO:0003777">
    <property type="term" value="F:microtubule motor activity"/>
    <property type="evidence" value="ECO:0007669"/>
    <property type="project" value="InterPro"/>
</dbReference>
<evidence type="ECO:0000256" key="5">
    <source>
        <dbReference type="PROSITE-ProRule" id="PRU00283"/>
    </source>
</evidence>
<evidence type="ECO:0000256" key="2">
    <source>
        <dbReference type="ARBA" id="ARBA00022741"/>
    </source>
</evidence>
<accession>A0A9P6ATI4</accession>
<dbReference type="InterPro" id="IPR036961">
    <property type="entry name" value="Kinesin_motor_dom_sf"/>
</dbReference>
<evidence type="ECO:0000259" key="8">
    <source>
        <dbReference type="PROSITE" id="PS50067"/>
    </source>
</evidence>
<dbReference type="EMBL" id="MU128997">
    <property type="protein sequence ID" value="KAF9511662.1"/>
    <property type="molecule type" value="Genomic_DNA"/>
</dbReference>
<evidence type="ECO:0000256" key="7">
    <source>
        <dbReference type="SAM" id="MobiDB-lite"/>
    </source>
</evidence>
<keyword evidence="1 6" id="KW-0493">Microtubule</keyword>
<dbReference type="InterPro" id="IPR019821">
    <property type="entry name" value="Kinesin_motor_CS"/>
</dbReference>
<dbReference type="GO" id="GO:0005871">
    <property type="term" value="C:kinesin complex"/>
    <property type="evidence" value="ECO:0007669"/>
    <property type="project" value="TreeGrafter"/>
</dbReference>
<dbReference type="SMART" id="SM00129">
    <property type="entry name" value="KISc"/>
    <property type="match status" value="1"/>
</dbReference>
<dbReference type="Pfam" id="PF00225">
    <property type="entry name" value="Kinesin"/>
    <property type="match status" value="2"/>
</dbReference>
<feature type="compositionally biased region" description="Low complexity" evidence="7">
    <location>
        <begin position="374"/>
        <end position="388"/>
    </location>
</feature>
<dbReference type="OrthoDB" id="123929at2759"/>
<evidence type="ECO:0000256" key="4">
    <source>
        <dbReference type="ARBA" id="ARBA00023175"/>
    </source>
</evidence>
<feature type="compositionally biased region" description="Low complexity" evidence="7">
    <location>
        <begin position="35"/>
        <end position="50"/>
    </location>
</feature>
<keyword evidence="10" id="KW-1185">Reference proteome</keyword>
<dbReference type="GO" id="GO:0016887">
    <property type="term" value="F:ATP hydrolysis activity"/>
    <property type="evidence" value="ECO:0007669"/>
    <property type="project" value="TreeGrafter"/>
</dbReference>